<evidence type="ECO:0000256" key="2">
    <source>
        <dbReference type="ARBA" id="ARBA00024900"/>
    </source>
</evidence>
<dbReference type="PANTHER" id="PTHR10003">
    <property type="entry name" value="SUPEROXIDE DISMUTASE CU-ZN -RELATED"/>
    <property type="match status" value="1"/>
</dbReference>
<proteinExistence type="inferred from homology"/>
<dbReference type="EC" id="1.15.1.1" evidence="3"/>
<dbReference type="Pfam" id="PF00080">
    <property type="entry name" value="Sod_Cu"/>
    <property type="match status" value="1"/>
</dbReference>
<evidence type="ECO:0000256" key="4">
    <source>
        <dbReference type="SAM" id="MobiDB-lite"/>
    </source>
</evidence>
<dbReference type="Gene3D" id="2.60.40.200">
    <property type="entry name" value="Superoxide dismutase, copper/zinc binding domain"/>
    <property type="match status" value="1"/>
</dbReference>
<evidence type="ECO:0000256" key="1">
    <source>
        <dbReference type="ARBA" id="ARBA00010457"/>
    </source>
</evidence>
<keyword evidence="7" id="KW-1185">Reference proteome</keyword>
<reference evidence="7" key="1">
    <citation type="journal article" date="2019" name="Int. J. Syst. Evol. Microbiol.">
        <title>The Global Catalogue of Microorganisms (GCM) 10K type strain sequencing project: providing services to taxonomists for standard genome sequencing and annotation.</title>
        <authorList>
            <consortium name="The Broad Institute Genomics Platform"/>
            <consortium name="The Broad Institute Genome Sequencing Center for Infectious Disease"/>
            <person name="Wu L."/>
            <person name="Ma J."/>
        </authorList>
    </citation>
    <scope>NUCLEOTIDE SEQUENCE [LARGE SCALE GENOMIC DNA]</scope>
    <source>
        <strain evidence="7">CCUG 56608</strain>
    </source>
</reference>
<dbReference type="EMBL" id="JBHTKK010000011">
    <property type="protein sequence ID" value="MFD1066482.1"/>
    <property type="molecule type" value="Genomic_DNA"/>
</dbReference>
<keyword evidence="3" id="KW-0560">Oxidoreductase</keyword>
<accession>A0ABW3NG05</accession>
<keyword evidence="3" id="KW-0186">Copper</keyword>
<dbReference type="InterPro" id="IPR024134">
    <property type="entry name" value="SOD_Cu/Zn_/chaperone"/>
</dbReference>
<feature type="compositionally biased region" description="Basic and acidic residues" evidence="4">
    <location>
        <begin position="192"/>
        <end position="202"/>
    </location>
</feature>
<name>A0ABW3NG05_9BACI</name>
<evidence type="ECO:0000313" key="7">
    <source>
        <dbReference type="Proteomes" id="UP001597041"/>
    </source>
</evidence>
<comment type="catalytic activity">
    <reaction evidence="3">
        <text>2 superoxide + 2 H(+) = H2O2 + O2</text>
        <dbReference type="Rhea" id="RHEA:20696"/>
        <dbReference type="ChEBI" id="CHEBI:15378"/>
        <dbReference type="ChEBI" id="CHEBI:15379"/>
        <dbReference type="ChEBI" id="CHEBI:16240"/>
        <dbReference type="ChEBI" id="CHEBI:18421"/>
        <dbReference type="EC" id="1.15.1.1"/>
    </reaction>
</comment>
<comment type="cofactor">
    <cofactor evidence="3">
        <name>Cu cation</name>
        <dbReference type="ChEBI" id="CHEBI:23378"/>
    </cofactor>
    <text evidence="3">Binds 1 copper ion per subunit.</text>
</comment>
<dbReference type="SUPFAM" id="SSF49329">
    <property type="entry name" value="Cu,Zn superoxide dismutase-like"/>
    <property type="match status" value="1"/>
</dbReference>
<comment type="function">
    <text evidence="2">Destroys radicals which are normally produced within the cells and which are toxic to biological systems. May play a role in favoring mycobacterial survival in phagocytes.</text>
</comment>
<dbReference type="InterPro" id="IPR036423">
    <property type="entry name" value="SOD-like_Cu/Zn_dom_sf"/>
</dbReference>
<dbReference type="CDD" id="cd00305">
    <property type="entry name" value="Cu-Zn_Superoxide_Dismutase"/>
    <property type="match status" value="1"/>
</dbReference>
<dbReference type="InterPro" id="IPR018152">
    <property type="entry name" value="SOD_Cu/Zn_BS"/>
</dbReference>
<keyword evidence="3" id="KW-0479">Metal-binding</keyword>
<feature type="domain" description="Superoxide dismutase copper/zinc binding" evidence="5">
    <location>
        <begin position="43"/>
        <end position="173"/>
    </location>
</feature>
<evidence type="ECO:0000256" key="3">
    <source>
        <dbReference type="RuleBase" id="RU000393"/>
    </source>
</evidence>
<dbReference type="PROSITE" id="PS00332">
    <property type="entry name" value="SOD_CU_ZN_2"/>
    <property type="match status" value="1"/>
</dbReference>
<organism evidence="6 7">
    <name type="scientific">Oceanobacillus locisalsi</name>
    <dbReference type="NCBI Taxonomy" id="546107"/>
    <lineage>
        <taxon>Bacteria</taxon>
        <taxon>Bacillati</taxon>
        <taxon>Bacillota</taxon>
        <taxon>Bacilli</taxon>
        <taxon>Bacillales</taxon>
        <taxon>Bacillaceae</taxon>
        <taxon>Oceanobacillus</taxon>
    </lineage>
</organism>
<protein>
    <recommendedName>
        <fullName evidence="3">Superoxide dismutase [Cu-Zn]</fullName>
        <ecNumber evidence="3">1.15.1.1</ecNumber>
    </recommendedName>
</protein>
<dbReference type="InterPro" id="IPR001424">
    <property type="entry name" value="SOD_Cu_Zn_dom"/>
</dbReference>
<keyword evidence="3" id="KW-0862">Zinc</keyword>
<sequence length="202" mass="21659">MRRWSKGFVIISLLALILLSGCLLPHENSETVEMYNADGDRVGTARLNETDGGVAVNVEVEGLSPGFHAIHVHEYGKCEEPDFSSSGNHFNPDGKNHGLMRTDGPHIGDLPNIEANGDGFVQEELMIEEATLKRGKNSLTADNGTSLIIHDGVDDGMSQPAGDSGERIVCGVISKSSQSGEEEDAPTDPTENNDKQETEENG</sequence>
<dbReference type="PROSITE" id="PS51257">
    <property type="entry name" value="PROKAR_LIPOPROTEIN"/>
    <property type="match status" value="1"/>
</dbReference>
<gene>
    <name evidence="6" type="ORF">ACFQ19_10650</name>
</gene>
<evidence type="ECO:0000313" key="6">
    <source>
        <dbReference type="EMBL" id="MFD1066482.1"/>
    </source>
</evidence>
<dbReference type="Proteomes" id="UP001597041">
    <property type="component" value="Unassembled WGS sequence"/>
</dbReference>
<feature type="region of interest" description="Disordered" evidence="4">
    <location>
        <begin position="150"/>
        <end position="202"/>
    </location>
</feature>
<evidence type="ECO:0000259" key="5">
    <source>
        <dbReference type="Pfam" id="PF00080"/>
    </source>
</evidence>
<comment type="similarity">
    <text evidence="1 3">Belongs to the Cu-Zn superoxide dismutase family.</text>
</comment>
<comment type="caution">
    <text evidence="6">The sequence shown here is derived from an EMBL/GenBank/DDBJ whole genome shotgun (WGS) entry which is preliminary data.</text>
</comment>
<dbReference type="RefSeq" id="WP_379592059.1">
    <property type="nucleotide sequence ID" value="NZ_JBHTKK010000011.1"/>
</dbReference>
<comment type="cofactor">
    <cofactor evidence="3">
        <name>Zn(2+)</name>
        <dbReference type="ChEBI" id="CHEBI:29105"/>
    </cofactor>
    <text evidence="3">Binds 1 zinc ion per subunit.</text>
</comment>